<feature type="domain" description="Transposase InsH N-terminal" evidence="2">
    <location>
        <begin position="22"/>
        <end position="117"/>
    </location>
</feature>
<reference evidence="3" key="1">
    <citation type="submission" date="2018-06" db="EMBL/GenBank/DDBJ databases">
        <authorList>
            <person name="Zhirakovskaya E."/>
        </authorList>
    </citation>
    <scope>NUCLEOTIDE SEQUENCE</scope>
</reference>
<dbReference type="EMBL" id="UOGF01000070">
    <property type="protein sequence ID" value="VAX31051.1"/>
    <property type="molecule type" value="Genomic_DNA"/>
</dbReference>
<dbReference type="PANTHER" id="PTHR33803">
    <property type="entry name" value="IS1478 TRANSPOSASE"/>
    <property type="match status" value="1"/>
</dbReference>
<feature type="compositionally biased region" description="Basic and acidic residues" evidence="1">
    <location>
        <begin position="133"/>
        <end position="155"/>
    </location>
</feature>
<gene>
    <name evidence="3" type="ORF">MNBD_NITROSPIRAE01-2072</name>
</gene>
<sequence>MYRRNDPNQLAFEDFHLPFGGKLRSNNRWVLLSKTIPWTEVEEEYIVHFSLEDMGSPAKSSRIAFGALLLKERLGVTDRELVEQVSENPYLQYFLGLCGYQDHAPFHDSMLTHFRKRFSRESLERINELIAQKAKETKREKAEERSDSDKDDPPPRGKLLVDATCTPADIKYPTDLNLLNEAREKTEVVIEQLHRFRTKPTKKPRTYRQKARKAYLKVSKTRQPGKKKLKKAIGEQLRYLRRNLQSISMLSEEGHLKDLSQDLYRKPYLEAIFLRSMLR</sequence>
<dbReference type="AlphaFoldDB" id="A0A3B1CWX9"/>
<evidence type="ECO:0000313" key="3">
    <source>
        <dbReference type="EMBL" id="VAX31051.1"/>
    </source>
</evidence>
<name>A0A3B1CWX9_9ZZZZ</name>
<protein>
    <submittedName>
        <fullName evidence="3">Transposase, IS5 family, putative</fullName>
    </submittedName>
</protein>
<feature type="region of interest" description="Disordered" evidence="1">
    <location>
        <begin position="133"/>
        <end position="161"/>
    </location>
</feature>
<dbReference type="PANTHER" id="PTHR33803:SF3">
    <property type="entry name" value="BLL1974 PROTEIN"/>
    <property type="match status" value="1"/>
</dbReference>
<dbReference type="Pfam" id="PF05598">
    <property type="entry name" value="DUF772"/>
    <property type="match status" value="1"/>
</dbReference>
<organism evidence="3">
    <name type="scientific">hydrothermal vent metagenome</name>
    <dbReference type="NCBI Taxonomy" id="652676"/>
    <lineage>
        <taxon>unclassified sequences</taxon>
        <taxon>metagenomes</taxon>
        <taxon>ecological metagenomes</taxon>
    </lineage>
</organism>
<dbReference type="InterPro" id="IPR008490">
    <property type="entry name" value="Transposase_InsH_N"/>
</dbReference>
<proteinExistence type="predicted"/>
<evidence type="ECO:0000259" key="2">
    <source>
        <dbReference type="Pfam" id="PF05598"/>
    </source>
</evidence>
<accession>A0A3B1CWX9</accession>
<evidence type="ECO:0000256" key="1">
    <source>
        <dbReference type="SAM" id="MobiDB-lite"/>
    </source>
</evidence>